<keyword evidence="3" id="KW-1185">Reference proteome</keyword>
<gene>
    <name evidence="2" type="ORF">B0T20DRAFT_488959</name>
</gene>
<feature type="compositionally biased region" description="Basic and acidic residues" evidence="1">
    <location>
        <begin position="322"/>
        <end position="344"/>
    </location>
</feature>
<feature type="region of interest" description="Disordered" evidence="1">
    <location>
        <begin position="310"/>
        <end position="388"/>
    </location>
</feature>
<feature type="compositionally biased region" description="Polar residues" evidence="1">
    <location>
        <begin position="1"/>
        <end position="17"/>
    </location>
</feature>
<dbReference type="AlphaFoldDB" id="A0AAE0P1Z8"/>
<comment type="caution">
    <text evidence="2">The sequence shown here is derived from an EMBL/GenBank/DDBJ whole genome shotgun (WGS) entry which is preliminary data.</text>
</comment>
<reference evidence="2" key="1">
    <citation type="journal article" date="2023" name="Mol. Phylogenet. Evol.">
        <title>Genome-scale phylogeny and comparative genomics of the fungal order Sordariales.</title>
        <authorList>
            <person name="Hensen N."/>
            <person name="Bonometti L."/>
            <person name="Westerberg I."/>
            <person name="Brannstrom I.O."/>
            <person name="Guillou S."/>
            <person name="Cros-Aarteil S."/>
            <person name="Calhoun S."/>
            <person name="Haridas S."/>
            <person name="Kuo A."/>
            <person name="Mondo S."/>
            <person name="Pangilinan J."/>
            <person name="Riley R."/>
            <person name="LaButti K."/>
            <person name="Andreopoulos B."/>
            <person name="Lipzen A."/>
            <person name="Chen C."/>
            <person name="Yan M."/>
            <person name="Daum C."/>
            <person name="Ng V."/>
            <person name="Clum A."/>
            <person name="Steindorff A."/>
            <person name="Ohm R.A."/>
            <person name="Martin F."/>
            <person name="Silar P."/>
            <person name="Natvig D.O."/>
            <person name="Lalanne C."/>
            <person name="Gautier V."/>
            <person name="Ament-Velasquez S.L."/>
            <person name="Kruys A."/>
            <person name="Hutchinson M.I."/>
            <person name="Powell A.J."/>
            <person name="Barry K."/>
            <person name="Miller A.N."/>
            <person name="Grigoriev I.V."/>
            <person name="Debuchy R."/>
            <person name="Gladieux P."/>
            <person name="Hiltunen Thoren M."/>
            <person name="Johannesson H."/>
        </authorList>
    </citation>
    <scope>NUCLEOTIDE SEQUENCE</scope>
    <source>
        <strain evidence="2">FGSC 1904</strain>
    </source>
</reference>
<organism evidence="2 3">
    <name type="scientific">Sordaria brevicollis</name>
    <dbReference type="NCBI Taxonomy" id="83679"/>
    <lineage>
        <taxon>Eukaryota</taxon>
        <taxon>Fungi</taxon>
        <taxon>Dikarya</taxon>
        <taxon>Ascomycota</taxon>
        <taxon>Pezizomycotina</taxon>
        <taxon>Sordariomycetes</taxon>
        <taxon>Sordariomycetidae</taxon>
        <taxon>Sordariales</taxon>
        <taxon>Sordariaceae</taxon>
        <taxon>Sordaria</taxon>
    </lineage>
</organism>
<evidence type="ECO:0000256" key="1">
    <source>
        <dbReference type="SAM" id="MobiDB-lite"/>
    </source>
</evidence>
<evidence type="ECO:0000313" key="3">
    <source>
        <dbReference type="Proteomes" id="UP001281003"/>
    </source>
</evidence>
<name>A0AAE0P1Z8_SORBR</name>
<feature type="region of interest" description="Disordered" evidence="1">
    <location>
        <begin position="1"/>
        <end position="49"/>
    </location>
</feature>
<protein>
    <submittedName>
        <fullName evidence="2">Uncharacterized protein</fullName>
    </submittedName>
</protein>
<accession>A0AAE0P1Z8</accession>
<evidence type="ECO:0000313" key="2">
    <source>
        <dbReference type="EMBL" id="KAK3391903.1"/>
    </source>
</evidence>
<dbReference type="Proteomes" id="UP001281003">
    <property type="component" value="Unassembled WGS sequence"/>
</dbReference>
<reference evidence="2" key="2">
    <citation type="submission" date="2023-07" db="EMBL/GenBank/DDBJ databases">
        <authorList>
            <consortium name="Lawrence Berkeley National Laboratory"/>
            <person name="Haridas S."/>
            <person name="Hensen N."/>
            <person name="Bonometti L."/>
            <person name="Westerberg I."/>
            <person name="Brannstrom I.O."/>
            <person name="Guillou S."/>
            <person name="Cros-Aarteil S."/>
            <person name="Calhoun S."/>
            <person name="Kuo A."/>
            <person name="Mondo S."/>
            <person name="Pangilinan J."/>
            <person name="Riley R."/>
            <person name="LaButti K."/>
            <person name="Andreopoulos B."/>
            <person name="Lipzen A."/>
            <person name="Chen C."/>
            <person name="Yanf M."/>
            <person name="Daum C."/>
            <person name="Ng V."/>
            <person name="Clum A."/>
            <person name="Steindorff A."/>
            <person name="Ohm R."/>
            <person name="Martin F."/>
            <person name="Silar P."/>
            <person name="Natvig D."/>
            <person name="Lalanne C."/>
            <person name="Gautier V."/>
            <person name="Ament-velasquez S.L."/>
            <person name="Kruys A."/>
            <person name="Hutchinson M.I."/>
            <person name="Powell A.J."/>
            <person name="Barry K."/>
            <person name="Miller A.N."/>
            <person name="Grigoriev I.V."/>
            <person name="Debuchy R."/>
            <person name="Gladieux P."/>
            <person name="Thoren M.H."/>
            <person name="Johannesson H."/>
        </authorList>
    </citation>
    <scope>NUCLEOTIDE SEQUENCE</scope>
    <source>
        <strain evidence="2">FGSC 1904</strain>
    </source>
</reference>
<proteinExistence type="predicted"/>
<sequence>MENITSPDLSPLTSLANTPRLLSPEPTARGINREEHETPSVTASDSREEPISITLQRPHLHPEVLNLSYLRRRRLRYNLPRDIVRIAKLCRELQQRANHIPLPTIPTVPSGTHLRSAGPVSAYEQAVAAAAAATEDVERIGDIKFQLELHAHELEVMRSAVFERFEDLLDPERGKVLRMQANCCFRDLKELEVEVNHRIWSARLRQPLQPLGAKHHVSLEAGRKRRKTGERREEQPSAQDLGVQDVPGMPLGPAMDMNMNMGDQFQDFDWPEFTDDELLAEFRGMEEVLLPEPVNWEEILRAEARQGEPQLNTVVKTEPEDDNMRLDDSDETETVRGDNTKEDVDLSEPAESIWSEESGGVDSRAMQPGCHPCDPSGSSWHPTWGRRQ</sequence>
<feature type="region of interest" description="Disordered" evidence="1">
    <location>
        <begin position="211"/>
        <end position="246"/>
    </location>
</feature>
<dbReference type="EMBL" id="JAUTDP010000012">
    <property type="protein sequence ID" value="KAK3391903.1"/>
    <property type="molecule type" value="Genomic_DNA"/>
</dbReference>